<feature type="binding site" evidence="5">
    <location>
        <position position="32"/>
    </location>
    <ligand>
        <name>Mg(2+)</name>
        <dbReference type="ChEBI" id="CHEBI:18420"/>
    </ligand>
</feature>
<dbReference type="PANTHER" id="PTHR11711">
    <property type="entry name" value="ADP RIBOSYLATION FACTOR-RELATED"/>
    <property type="match status" value="1"/>
</dbReference>
<keyword evidence="8" id="KW-1185">Reference proteome</keyword>
<keyword evidence="2 4" id="KW-0547">Nucleotide-binding</keyword>
<dbReference type="InterPro" id="IPR005225">
    <property type="entry name" value="Small_GTP-bd"/>
</dbReference>
<dbReference type="OrthoDB" id="2011769at2759"/>
<dbReference type="NCBIfam" id="TIGR00231">
    <property type="entry name" value="small_GTP"/>
    <property type="match status" value="1"/>
</dbReference>
<evidence type="ECO:0000256" key="4">
    <source>
        <dbReference type="PIRSR" id="PIRSR606689-1"/>
    </source>
</evidence>
<dbReference type="SUPFAM" id="SSF52540">
    <property type="entry name" value="P-loop containing nucleoside triphosphate hydrolases"/>
    <property type="match status" value="1"/>
</dbReference>
<dbReference type="PROSITE" id="PS51417">
    <property type="entry name" value="ARF"/>
    <property type="match status" value="1"/>
</dbReference>
<evidence type="ECO:0000256" key="6">
    <source>
        <dbReference type="RuleBase" id="RU003925"/>
    </source>
</evidence>
<organism evidence="7 8">
    <name type="scientific">Tetrahymena thermophila (strain SB210)</name>
    <dbReference type="NCBI Taxonomy" id="312017"/>
    <lineage>
        <taxon>Eukaryota</taxon>
        <taxon>Sar</taxon>
        <taxon>Alveolata</taxon>
        <taxon>Ciliophora</taxon>
        <taxon>Intramacronucleata</taxon>
        <taxon>Oligohymenophorea</taxon>
        <taxon>Hymenostomatida</taxon>
        <taxon>Tetrahymenina</taxon>
        <taxon>Tetrahymenidae</taxon>
        <taxon>Tetrahymena</taxon>
    </lineage>
</organism>
<feature type="binding site" evidence="5">
    <location>
        <position position="49"/>
    </location>
    <ligand>
        <name>Mg(2+)</name>
        <dbReference type="ChEBI" id="CHEBI:18420"/>
    </ligand>
</feature>
<dbReference type="PRINTS" id="PR00328">
    <property type="entry name" value="SAR1GTPBP"/>
</dbReference>
<feature type="binding site" evidence="4">
    <location>
        <position position="71"/>
    </location>
    <ligand>
        <name>GTP</name>
        <dbReference type="ChEBI" id="CHEBI:37565"/>
    </ligand>
</feature>
<dbReference type="Proteomes" id="UP000009168">
    <property type="component" value="Unassembled WGS sequence"/>
</dbReference>
<evidence type="ECO:0000256" key="2">
    <source>
        <dbReference type="ARBA" id="ARBA00022741"/>
    </source>
</evidence>
<dbReference type="InterPro" id="IPR027417">
    <property type="entry name" value="P-loop_NTPase"/>
</dbReference>
<dbReference type="KEGG" id="tet:TTHERM_00691110"/>
<dbReference type="eggNOG" id="KOG0072">
    <property type="taxonomic scope" value="Eukaryota"/>
</dbReference>
<dbReference type="STRING" id="312017.I7M660"/>
<dbReference type="EMBL" id="GG662490">
    <property type="protein sequence ID" value="EAR84414.2"/>
    <property type="molecule type" value="Genomic_DNA"/>
</dbReference>
<protein>
    <submittedName>
        <fullName evidence="7">ADP-ribosylation factor(Arf)/Arf-like (Arl) small GTPase family protein</fullName>
    </submittedName>
</protein>
<dbReference type="GO" id="GO:0030010">
    <property type="term" value="P:establishment of cell polarity"/>
    <property type="evidence" value="ECO:0007669"/>
    <property type="project" value="UniProtKB-ARBA"/>
</dbReference>
<gene>
    <name evidence="7" type="ORF">TTHERM_00691110</name>
</gene>
<evidence type="ECO:0000313" key="7">
    <source>
        <dbReference type="EMBL" id="EAR84414.2"/>
    </source>
</evidence>
<comment type="similarity">
    <text evidence="1 6">Belongs to the small GTPase superfamily. Arf family.</text>
</comment>
<dbReference type="GO" id="GO:0046872">
    <property type="term" value="F:metal ion binding"/>
    <property type="evidence" value="ECO:0007669"/>
    <property type="project" value="UniProtKB-KW"/>
</dbReference>
<keyword evidence="5" id="KW-0479">Metal-binding</keyword>
<proteinExistence type="inferred from homology"/>
<dbReference type="AlphaFoldDB" id="I7M660"/>
<evidence type="ECO:0000256" key="3">
    <source>
        <dbReference type="ARBA" id="ARBA00023134"/>
    </source>
</evidence>
<dbReference type="GO" id="GO:0005525">
    <property type="term" value="F:GTP binding"/>
    <property type="evidence" value="ECO:0007669"/>
    <property type="project" value="UniProtKB-KW"/>
</dbReference>
<feature type="binding site" evidence="4">
    <location>
        <begin position="25"/>
        <end position="32"/>
    </location>
    <ligand>
        <name>GTP</name>
        <dbReference type="ChEBI" id="CHEBI:37565"/>
    </ligand>
</feature>
<evidence type="ECO:0000256" key="1">
    <source>
        <dbReference type="ARBA" id="ARBA00010290"/>
    </source>
</evidence>
<dbReference type="SMART" id="SM00178">
    <property type="entry name" value="SAR"/>
    <property type="match status" value="1"/>
</dbReference>
<name>I7M660_TETTS</name>
<dbReference type="RefSeq" id="XP_001032077.2">
    <property type="nucleotide sequence ID" value="XM_001032077.2"/>
</dbReference>
<keyword evidence="5" id="KW-0460">Magnesium</keyword>
<accession>I7M660</accession>
<keyword evidence="3 4" id="KW-0342">GTP-binding</keyword>
<dbReference type="GeneID" id="7833833"/>
<dbReference type="GO" id="GO:0003924">
    <property type="term" value="F:GTPase activity"/>
    <property type="evidence" value="ECO:0007669"/>
    <property type="project" value="InterPro"/>
</dbReference>
<dbReference type="Pfam" id="PF00025">
    <property type="entry name" value="Arf"/>
    <property type="match status" value="1"/>
</dbReference>
<dbReference type="InParanoid" id="I7M660"/>
<dbReference type="InterPro" id="IPR006689">
    <property type="entry name" value="Small_GTPase_ARF/SAR"/>
</dbReference>
<dbReference type="InterPro" id="IPR024156">
    <property type="entry name" value="Small_GTPase_ARF"/>
</dbReference>
<dbReference type="FunFam" id="3.40.50.300:FF:000412">
    <property type="entry name" value="ADP-ribosylation factor 1"/>
    <property type="match status" value="1"/>
</dbReference>
<reference evidence="8" key="1">
    <citation type="journal article" date="2006" name="PLoS Biol.">
        <title>Macronuclear genome sequence of the ciliate Tetrahymena thermophila, a model eukaryote.</title>
        <authorList>
            <person name="Eisen J.A."/>
            <person name="Coyne R.S."/>
            <person name="Wu M."/>
            <person name="Wu D."/>
            <person name="Thiagarajan M."/>
            <person name="Wortman J.R."/>
            <person name="Badger J.H."/>
            <person name="Ren Q."/>
            <person name="Amedeo P."/>
            <person name="Jones K.M."/>
            <person name="Tallon L.J."/>
            <person name="Delcher A.L."/>
            <person name="Salzberg S.L."/>
            <person name="Silva J.C."/>
            <person name="Haas B.J."/>
            <person name="Majoros W.H."/>
            <person name="Farzad M."/>
            <person name="Carlton J.M."/>
            <person name="Smith R.K. Jr."/>
            <person name="Garg J."/>
            <person name="Pearlman R.E."/>
            <person name="Karrer K.M."/>
            <person name="Sun L."/>
            <person name="Manning G."/>
            <person name="Elde N.C."/>
            <person name="Turkewitz A.P."/>
            <person name="Asai D.J."/>
            <person name="Wilkes D.E."/>
            <person name="Wang Y."/>
            <person name="Cai H."/>
            <person name="Collins K."/>
            <person name="Stewart B.A."/>
            <person name="Lee S.R."/>
            <person name="Wilamowska K."/>
            <person name="Weinberg Z."/>
            <person name="Ruzzo W.L."/>
            <person name="Wloga D."/>
            <person name="Gaertig J."/>
            <person name="Frankel J."/>
            <person name="Tsao C.-C."/>
            <person name="Gorovsky M.A."/>
            <person name="Keeling P.J."/>
            <person name="Waller R.F."/>
            <person name="Patron N.J."/>
            <person name="Cherry J.M."/>
            <person name="Stover N.A."/>
            <person name="Krieger C.J."/>
            <person name="del Toro C."/>
            <person name="Ryder H.F."/>
            <person name="Williamson S.C."/>
            <person name="Barbeau R.A."/>
            <person name="Hamilton E.P."/>
            <person name="Orias E."/>
        </authorList>
    </citation>
    <scope>NUCLEOTIDE SEQUENCE [LARGE SCALE GENOMIC DNA]</scope>
    <source>
        <strain evidence="8">SB210</strain>
    </source>
</reference>
<sequence length="183" mass="20782">MGFVFSKIFKKLFGSSNSFNIHIVGLQNAGKTTILYQYNLGKVIETTPTLGSNMEEVNHKNVKLKVWDLGGQKSIREVWDNYFLESDAVIYVVDSTDKSKEDESMEEFQKLLKNELLKNAVFLIFANKQDIEGAMTADLIAEKYKLSDIKTHQWHIQACSAVKNTGLGEGLDWVVDKILEKNK</sequence>
<evidence type="ECO:0000256" key="5">
    <source>
        <dbReference type="PIRSR" id="PIRSR606689-2"/>
    </source>
</evidence>
<dbReference type="SMART" id="SM00175">
    <property type="entry name" value="RAB"/>
    <property type="match status" value="1"/>
</dbReference>
<dbReference type="Gene3D" id="3.40.50.300">
    <property type="entry name" value="P-loop containing nucleotide triphosphate hydrolases"/>
    <property type="match status" value="1"/>
</dbReference>
<evidence type="ECO:0000313" key="8">
    <source>
        <dbReference type="Proteomes" id="UP000009168"/>
    </source>
</evidence>
<feature type="binding site" evidence="4">
    <location>
        <begin position="127"/>
        <end position="130"/>
    </location>
    <ligand>
        <name>GTP</name>
        <dbReference type="ChEBI" id="CHEBI:37565"/>
    </ligand>
</feature>
<dbReference type="SMART" id="SM00177">
    <property type="entry name" value="ARF"/>
    <property type="match status" value="1"/>
</dbReference>